<dbReference type="SUPFAM" id="SSF74877">
    <property type="entry name" value="Major surface antigen p30, SAG1"/>
    <property type="match status" value="1"/>
</dbReference>
<evidence type="ECO:0000313" key="4">
    <source>
        <dbReference type="EMBL" id="PFH37376.1"/>
    </source>
</evidence>
<gene>
    <name evidence="4" type="ORF">BESB_038340</name>
</gene>
<dbReference type="GO" id="GO:0016020">
    <property type="term" value="C:membrane"/>
    <property type="evidence" value="ECO:0007669"/>
    <property type="project" value="InterPro"/>
</dbReference>
<evidence type="ECO:0000256" key="2">
    <source>
        <dbReference type="SAM" id="SignalP"/>
    </source>
</evidence>
<organism evidence="4 5">
    <name type="scientific">Besnoitia besnoiti</name>
    <name type="common">Apicomplexan protozoan</name>
    <dbReference type="NCBI Taxonomy" id="94643"/>
    <lineage>
        <taxon>Eukaryota</taxon>
        <taxon>Sar</taxon>
        <taxon>Alveolata</taxon>
        <taxon>Apicomplexa</taxon>
        <taxon>Conoidasida</taxon>
        <taxon>Coccidia</taxon>
        <taxon>Eucoccidiorida</taxon>
        <taxon>Eimeriorina</taxon>
        <taxon>Sarcocystidae</taxon>
        <taxon>Besnoitia</taxon>
    </lineage>
</organism>
<feature type="chain" id="PRO_5012766933" description="SRS domain-containing protein" evidence="2">
    <location>
        <begin position="29"/>
        <end position="335"/>
    </location>
</feature>
<dbReference type="InterPro" id="IPR036755">
    <property type="entry name" value="SRS_dom_sf"/>
</dbReference>
<proteinExistence type="predicted"/>
<dbReference type="RefSeq" id="XP_029221385.1">
    <property type="nucleotide sequence ID" value="XM_029362420.1"/>
</dbReference>
<dbReference type="Pfam" id="PF04092">
    <property type="entry name" value="SAG"/>
    <property type="match status" value="2"/>
</dbReference>
<dbReference type="InterPro" id="IPR007226">
    <property type="entry name" value="SRS_dom"/>
</dbReference>
<evidence type="ECO:0000259" key="3">
    <source>
        <dbReference type="Pfam" id="PF04092"/>
    </source>
</evidence>
<evidence type="ECO:0000313" key="5">
    <source>
        <dbReference type="Proteomes" id="UP000224006"/>
    </source>
</evidence>
<dbReference type="KEGG" id="bbes:BESB_038340"/>
<dbReference type="EMBL" id="NWUJ01000002">
    <property type="protein sequence ID" value="PFH37376.1"/>
    <property type="molecule type" value="Genomic_DNA"/>
</dbReference>
<comment type="caution">
    <text evidence="4">The sequence shown here is derived from an EMBL/GenBank/DDBJ whole genome shotgun (WGS) entry which is preliminary data.</text>
</comment>
<protein>
    <recommendedName>
        <fullName evidence="3">SRS domain-containing protein</fullName>
    </recommendedName>
</protein>
<accession>A0A2A9MMN1</accession>
<dbReference type="AlphaFoldDB" id="A0A2A9MMN1"/>
<reference evidence="4 5" key="1">
    <citation type="submission" date="2017-09" db="EMBL/GenBank/DDBJ databases">
        <title>Genome sequencing of Besnoitia besnoiti strain Bb-Ger1.</title>
        <authorList>
            <person name="Schares G."/>
            <person name="Venepally P."/>
            <person name="Lorenzi H.A."/>
        </authorList>
    </citation>
    <scope>NUCLEOTIDE SEQUENCE [LARGE SCALE GENOMIC DNA]</scope>
    <source>
        <strain evidence="4 5">Bb-Ger1</strain>
    </source>
</reference>
<dbReference type="Gene3D" id="2.60.40.1320">
    <property type="entry name" value="SRS domain"/>
    <property type="match status" value="2"/>
</dbReference>
<feature type="signal peptide" evidence="2">
    <location>
        <begin position="1"/>
        <end position="28"/>
    </location>
</feature>
<keyword evidence="2" id="KW-0732">Signal</keyword>
<feature type="region of interest" description="Disordered" evidence="1">
    <location>
        <begin position="162"/>
        <end position="194"/>
    </location>
</feature>
<evidence type="ECO:0000256" key="1">
    <source>
        <dbReference type="SAM" id="MobiDB-lite"/>
    </source>
</evidence>
<dbReference type="VEuPathDB" id="ToxoDB:BESB_038340"/>
<sequence>MACSGNGKVAAAGAFLALCLLTGTGVCSDQVLVHEVNNQTCSDGKLSVTLKNTVTLQCADPIPVLDPADPNNVYRDESPLEPPTTLTTLNQVAQGVTAVATEDRKGCTLNITGNPKDGTKFIYICKKNQEAGPRMVKASLDEEAKSAPKALEKCVVTVTVKHEKNPDKDEGGLKPPLPDQEAGTPQEDQVHTCSAGQDTSLTVSAPNQQLKLKCESGLHFEPRAVLNAFDDENGNCDMQKTLGSLVPGAVRKGEEDALTLQISRLPETGGSRKLCYLCQPSADEIAQKGSDKACRFRITVKPSEESSARGWSGLGAHLFSVAGAVLAAATALFSA</sequence>
<dbReference type="Proteomes" id="UP000224006">
    <property type="component" value="Chromosome II"/>
</dbReference>
<dbReference type="GeneID" id="40308815"/>
<feature type="compositionally biased region" description="Basic and acidic residues" evidence="1">
    <location>
        <begin position="162"/>
        <end position="172"/>
    </location>
</feature>
<name>A0A2A9MMN1_BESBE</name>
<feature type="domain" description="SRS" evidence="3">
    <location>
        <begin position="189"/>
        <end position="300"/>
    </location>
</feature>
<keyword evidence="5" id="KW-1185">Reference proteome</keyword>
<feature type="domain" description="SRS" evidence="3">
    <location>
        <begin position="46"/>
        <end position="160"/>
    </location>
</feature>